<reference evidence="7 8" key="1">
    <citation type="journal article" date="2016" name="Mol. Biol. Evol.">
        <title>Comparative Genomics of Early-Diverging Mushroom-Forming Fungi Provides Insights into the Origins of Lignocellulose Decay Capabilities.</title>
        <authorList>
            <person name="Nagy L.G."/>
            <person name="Riley R."/>
            <person name="Tritt A."/>
            <person name="Adam C."/>
            <person name="Daum C."/>
            <person name="Floudas D."/>
            <person name="Sun H."/>
            <person name="Yadav J.S."/>
            <person name="Pangilinan J."/>
            <person name="Larsson K.H."/>
            <person name="Matsuura K."/>
            <person name="Barry K."/>
            <person name="Labutti K."/>
            <person name="Kuo R."/>
            <person name="Ohm R.A."/>
            <person name="Bhattacharya S.S."/>
            <person name="Shirouzu T."/>
            <person name="Yoshinaga Y."/>
            <person name="Martin F.M."/>
            <person name="Grigoriev I.V."/>
            <person name="Hibbett D.S."/>
        </authorList>
    </citation>
    <scope>NUCLEOTIDE SEQUENCE [LARGE SCALE GENOMIC DNA]</scope>
    <source>
        <strain evidence="7 8">HHB12733</strain>
    </source>
</reference>
<dbReference type="SUPFAM" id="SSF56281">
    <property type="entry name" value="Metallo-hydrolase/oxidoreductase"/>
    <property type="match status" value="1"/>
</dbReference>
<name>A0A165FS98_9BASI</name>
<evidence type="ECO:0000256" key="1">
    <source>
        <dbReference type="ARBA" id="ARBA00001947"/>
    </source>
</evidence>
<comment type="similarity">
    <text evidence="2">Belongs to the metallo-beta-lactamase superfamily.</text>
</comment>
<evidence type="ECO:0000256" key="4">
    <source>
        <dbReference type="ARBA" id="ARBA00022801"/>
    </source>
</evidence>
<dbReference type="Pfam" id="PF00753">
    <property type="entry name" value="Lactamase_B"/>
    <property type="match status" value="1"/>
</dbReference>
<evidence type="ECO:0000256" key="3">
    <source>
        <dbReference type="ARBA" id="ARBA00022723"/>
    </source>
</evidence>
<evidence type="ECO:0000256" key="5">
    <source>
        <dbReference type="ARBA" id="ARBA00022833"/>
    </source>
</evidence>
<dbReference type="PANTHER" id="PTHR42978">
    <property type="entry name" value="QUORUM-QUENCHING LACTONASE YTNP-RELATED-RELATED"/>
    <property type="match status" value="1"/>
</dbReference>
<dbReference type="EMBL" id="KV423967">
    <property type="protein sequence ID" value="KZT57140.1"/>
    <property type="molecule type" value="Genomic_DNA"/>
</dbReference>
<dbReference type="InterPro" id="IPR001279">
    <property type="entry name" value="Metallo-B-lactamas"/>
</dbReference>
<dbReference type="GO" id="GO:0046872">
    <property type="term" value="F:metal ion binding"/>
    <property type="evidence" value="ECO:0007669"/>
    <property type="project" value="UniProtKB-KW"/>
</dbReference>
<dbReference type="Gene3D" id="3.60.15.10">
    <property type="entry name" value="Ribonuclease Z/Hydroxyacylglutathione hydrolase-like"/>
    <property type="match status" value="1"/>
</dbReference>
<evidence type="ECO:0000313" key="7">
    <source>
        <dbReference type="EMBL" id="KZT57140.1"/>
    </source>
</evidence>
<comment type="cofactor">
    <cofactor evidence="1">
        <name>Zn(2+)</name>
        <dbReference type="ChEBI" id="CHEBI:29105"/>
    </cofactor>
</comment>
<evidence type="ECO:0000259" key="6">
    <source>
        <dbReference type="Pfam" id="PF00753"/>
    </source>
</evidence>
<evidence type="ECO:0000313" key="8">
    <source>
        <dbReference type="Proteomes" id="UP000076842"/>
    </source>
</evidence>
<organism evidence="7 8">
    <name type="scientific">Calocera cornea HHB12733</name>
    <dbReference type="NCBI Taxonomy" id="1353952"/>
    <lineage>
        <taxon>Eukaryota</taxon>
        <taxon>Fungi</taxon>
        <taxon>Dikarya</taxon>
        <taxon>Basidiomycota</taxon>
        <taxon>Agaricomycotina</taxon>
        <taxon>Dacrymycetes</taxon>
        <taxon>Dacrymycetales</taxon>
        <taxon>Dacrymycetaceae</taxon>
        <taxon>Calocera</taxon>
    </lineage>
</organism>
<sequence>MSTHAHHVDPLSLPFVPIPASTSPNATVKLTLLNCGELVARFVQFRQRDTLEEMANQEVAVVFAWVVEKTIDGKTERWLWDMGVVSDKNRLGEGMAAGTDSRFALNVPPTAQLPELLNHLSPPPATLETLTGMLLSHAHVDHYGALDEFPSSLPLITGVGTKAWVDGAPDAEKPVPPWFWNHPEFIAEVGEDGGKGRGQAWEKVGTYDRAWDFFGDGSLYLMQAPGHCPGHQVALCRVSTSPDTYVLLGGDTCHSRYIYTPFPAPVARSDIACWAHPSEGPPGSTKGTHTMHVDLDEAYRSIARLTRMEMENNVMCVLAHETEVARELGIGIGEMKQGWERWKENGWKEGKETGIRSEPEPAK</sequence>
<proteinExistence type="inferred from homology"/>
<dbReference type="InterPro" id="IPR036866">
    <property type="entry name" value="RibonucZ/Hydroxyglut_hydro"/>
</dbReference>
<dbReference type="InterPro" id="IPR051013">
    <property type="entry name" value="MBL_superfamily_lactonases"/>
</dbReference>
<dbReference type="Proteomes" id="UP000076842">
    <property type="component" value="Unassembled WGS sequence"/>
</dbReference>
<keyword evidence="4" id="KW-0378">Hydrolase</keyword>
<keyword evidence="3" id="KW-0479">Metal-binding</keyword>
<keyword evidence="8" id="KW-1185">Reference proteome</keyword>
<dbReference type="InParanoid" id="A0A165FS98"/>
<gene>
    <name evidence="7" type="ORF">CALCODRAFT_496430</name>
</gene>
<feature type="domain" description="Metallo-beta-lactamase" evidence="6">
    <location>
        <begin position="127"/>
        <end position="216"/>
    </location>
</feature>
<accession>A0A165FS98</accession>
<dbReference type="PANTHER" id="PTHR42978:SF2">
    <property type="entry name" value="102 KBASES UNSTABLE REGION: FROM 1 TO 119443"/>
    <property type="match status" value="1"/>
</dbReference>
<keyword evidence="5" id="KW-0862">Zinc</keyword>
<dbReference type="GO" id="GO:0016787">
    <property type="term" value="F:hydrolase activity"/>
    <property type="evidence" value="ECO:0007669"/>
    <property type="project" value="UniProtKB-KW"/>
</dbReference>
<dbReference type="AlphaFoldDB" id="A0A165FS98"/>
<dbReference type="OrthoDB" id="10250730at2759"/>
<dbReference type="STRING" id="1353952.A0A165FS98"/>
<evidence type="ECO:0000256" key="2">
    <source>
        <dbReference type="ARBA" id="ARBA00007749"/>
    </source>
</evidence>
<protein>
    <recommendedName>
        <fullName evidence="6">Metallo-beta-lactamase domain-containing protein</fullName>
    </recommendedName>
</protein>